<dbReference type="Pfam" id="PF13516">
    <property type="entry name" value="LRR_6"/>
    <property type="match status" value="2"/>
</dbReference>
<dbReference type="OrthoDB" id="120976at2759"/>
<dbReference type="PANTHER" id="PTHR24111">
    <property type="entry name" value="LEUCINE-RICH REPEAT-CONTAINING PROTEIN 34"/>
    <property type="match status" value="1"/>
</dbReference>
<name>K0RAT6_THAOC</name>
<dbReference type="InterPro" id="IPR032675">
    <property type="entry name" value="LRR_dom_sf"/>
</dbReference>
<dbReference type="Gene3D" id="3.80.10.10">
    <property type="entry name" value="Ribonuclease Inhibitor"/>
    <property type="match status" value="2"/>
</dbReference>
<dbReference type="EMBL" id="AGNL01042950">
    <property type="protein sequence ID" value="EJK50793.1"/>
    <property type="molecule type" value="Genomic_DNA"/>
</dbReference>
<dbReference type="AlphaFoldDB" id="K0RAT6"/>
<sequence length="496" mass="55629">MPSSLDYNALAATICVEDITDGAVNQETLRLLKANDTSLTYLCLCEEKNESEPGYYHPGSSEELSWLGHFTKNSTNENLKEFIVQGSDVFKKCDQQSVGRFFEDIGGCNHIETMQFCYADLSEIIYKLGPVMRNNNIAHFQMEECHLGPGKSHFFNVFSGMKSLVELSIECEDNWTDLNDAVMVGCIPALATCSAMQYLSLMNLGFGISSYVALSANFHRMTCLRELDLQRNSINDECVEVLVRGLAECKHLFRLNLKFNMIGDDGLDVLIRRLPASVDYLNLEMNQVTLARQPSLLRFEELNLGCNPLSCGGARIIAASLANPECCLEVLCIHGINFVDEGAAILAESLRCNRRLTTMWFEQSDITITGWNAFSSVLCNAESINATHSSNHTLQRLGADGFPQEFELLLRLNSNEDKSRVAATKILLAHRHLDMTPFFEQELDLLPYVVAWLERFAESRPDLKLCSIFEFVRATPMKVTNMVAGKTKGEKRKLNS</sequence>
<gene>
    <name evidence="2" type="ORF">THAOC_30106</name>
</gene>
<dbReference type="SMART" id="SM00368">
    <property type="entry name" value="LRR_RI"/>
    <property type="match status" value="4"/>
</dbReference>
<dbReference type="SUPFAM" id="SSF52047">
    <property type="entry name" value="RNI-like"/>
    <property type="match status" value="1"/>
</dbReference>
<keyword evidence="3" id="KW-1185">Reference proteome</keyword>
<evidence type="ECO:0000256" key="1">
    <source>
        <dbReference type="ARBA" id="ARBA00022737"/>
    </source>
</evidence>
<evidence type="ECO:0000313" key="2">
    <source>
        <dbReference type="EMBL" id="EJK50793.1"/>
    </source>
</evidence>
<dbReference type="PANTHER" id="PTHR24111:SF0">
    <property type="entry name" value="LEUCINE-RICH REPEAT-CONTAINING PROTEIN"/>
    <property type="match status" value="1"/>
</dbReference>
<accession>K0RAT6</accession>
<proteinExistence type="predicted"/>
<dbReference type="InterPro" id="IPR052201">
    <property type="entry name" value="LRR-containing_regulator"/>
</dbReference>
<dbReference type="Proteomes" id="UP000266841">
    <property type="component" value="Unassembled WGS sequence"/>
</dbReference>
<keyword evidence="1" id="KW-0677">Repeat</keyword>
<reference evidence="2 3" key="1">
    <citation type="journal article" date="2012" name="Genome Biol.">
        <title>Genome and low-iron response of an oceanic diatom adapted to chronic iron limitation.</title>
        <authorList>
            <person name="Lommer M."/>
            <person name="Specht M."/>
            <person name="Roy A.S."/>
            <person name="Kraemer L."/>
            <person name="Andreson R."/>
            <person name="Gutowska M.A."/>
            <person name="Wolf J."/>
            <person name="Bergner S.V."/>
            <person name="Schilhabel M.B."/>
            <person name="Klostermeier U.C."/>
            <person name="Beiko R.G."/>
            <person name="Rosenstiel P."/>
            <person name="Hippler M."/>
            <person name="Laroche J."/>
        </authorList>
    </citation>
    <scope>NUCLEOTIDE SEQUENCE [LARGE SCALE GENOMIC DNA]</scope>
    <source>
        <strain evidence="2 3">CCMP1005</strain>
    </source>
</reference>
<organism evidence="2 3">
    <name type="scientific">Thalassiosira oceanica</name>
    <name type="common">Marine diatom</name>
    <dbReference type="NCBI Taxonomy" id="159749"/>
    <lineage>
        <taxon>Eukaryota</taxon>
        <taxon>Sar</taxon>
        <taxon>Stramenopiles</taxon>
        <taxon>Ochrophyta</taxon>
        <taxon>Bacillariophyta</taxon>
        <taxon>Coscinodiscophyceae</taxon>
        <taxon>Thalassiosirophycidae</taxon>
        <taxon>Thalassiosirales</taxon>
        <taxon>Thalassiosiraceae</taxon>
        <taxon>Thalassiosira</taxon>
    </lineage>
</organism>
<dbReference type="InterPro" id="IPR001611">
    <property type="entry name" value="Leu-rich_rpt"/>
</dbReference>
<evidence type="ECO:0000313" key="3">
    <source>
        <dbReference type="Proteomes" id="UP000266841"/>
    </source>
</evidence>
<comment type="caution">
    <text evidence="2">The sequence shown here is derived from an EMBL/GenBank/DDBJ whole genome shotgun (WGS) entry which is preliminary data.</text>
</comment>
<protein>
    <submittedName>
        <fullName evidence="2">Uncharacterized protein</fullName>
    </submittedName>
</protein>